<evidence type="ECO:0000313" key="2">
    <source>
        <dbReference type="Proteomes" id="UP001224781"/>
    </source>
</evidence>
<dbReference type="EMBL" id="JAUTBL010000001">
    <property type="protein sequence ID" value="MDQ1183998.1"/>
    <property type="molecule type" value="Genomic_DNA"/>
</dbReference>
<proteinExistence type="predicted"/>
<name>A0ABU0UGK4_9HYPH</name>
<reference evidence="1 2" key="1">
    <citation type="submission" date="2023-07" db="EMBL/GenBank/DDBJ databases">
        <title>Functional and genomic diversity of the sorghum phyllosphere microbiome.</title>
        <authorList>
            <person name="Shade A."/>
        </authorList>
    </citation>
    <scope>NUCLEOTIDE SEQUENCE [LARGE SCALE GENOMIC DNA]</scope>
    <source>
        <strain evidence="1 2">SORGH_AS_1126</strain>
    </source>
</reference>
<organism evidence="1 2">
    <name type="scientific">Agrobacterium larrymoorei</name>
    <dbReference type="NCBI Taxonomy" id="160699"/>
    <lineage>
        <taxon>Bacteria</taxon>
        <taxon>Pseudomonadati</taxon>
        <taxon>Pseudomonadota</taxon>
        <taxon>Alphaproteobacteria</taxon>
        <taxon>Hyphomicrobiales</taxon>
        <taxon>Rhizobiaceae</taxon>
        <taxon>Rhizobium/Agrobacterium group</taxon>
        <taxon>Agrobacterium</taxon>
    </lineage>
</organism>
<protein>
    <submittedName>
        <fullName evidence="1">Uncharacterized protein</fullName>
    </submittedName>
</protein>
<keyword evidence="2" id="KW-1185">Reference proteome</keyword>
<dbReference type="Proteomes" id="UP001224781">
    <property type="component" value="Unassembled WGS sequence"/>
</dbReference>
<dbReference type="RefSeq" id="WP_306929217.1">
    <property type="nucleotide sequence ID" value="NZ_JAUTBL010000001.1"/>
</dbReference>
<accession>A0ABU0UGK4</accession>
<comment type="caution">
    <text evidence="1">The sequence shown here is derived from an EMBL/GenBank/DDBJ whole genome shotgun (WGS) entry which is preliminary data.</text>
</comment>
<gene>
    <name evidence="1" type="ORF">QE408_001120</name>
</gene>
<sequence>MRTSTIYPKLPRQLKHLFLQVCHSQSVEYEKFWLASKSQLLPDRIGPCKPEILSDVSSNLFLLDYCIVWFSYYSEALTAALIQSSQDENKYQRISINLISWRITAELIAIRKLVLSGLDVPAKQILRSMSENLDALSLAAVDSNFCSDFAKDQDVEHSNKTWYKYISKGKARSHVNEQLPANLRELLSHHEEFRKQEETVLSAAAHPSFMSGFASLFPNYDEKNDEDDIGISPSFSLFSIRTIRYCSYRVMIHCFLDLSLLKTYEKYIDDVSHEELLDLKNFVKTGRKIAVSSLVLWRQLAGPETLGELLGGDTL</sequence>
<evidence type="ECO:0000313" key="1">
    <source>
        <dbReference type="EMBL" id="MDQ1183998.1"/>
    </source>
</evidence>